<reference evidence="10 11" key="1">
    <citation type="submission" date="2019-03" db="EMBL/GenBank/DDBJ databases">
        <title>Genomic Encyclopedia of Type Strains, Phase IV (KMG-IV): sequencing the most valuable type-strain genomes for metagenomic binning, comparative biology and taxonomic classification.</title>
        <authorList>
            <person name="Goeker M."/>
        </authorList>
    </citation>
    <scope>NUCLEOTIDE SEQUENCE [LARGE SCALE GENOMIC DNA]</scope>
    <source>
        <strain evidence="10 11">DSM 25903</strain>
    </source>
</reference>
<evidence type="ECO:0000256" key="8">
    <source>
        <dbReference type="ARBA" id="ARBA00023102"/>
    </source>
</evidence>
<accession>A0A4R7C6Y2</accession>
<evidence type="ECO:0000256" key="9">
    <source>
        <dbReference type="HAMAP-Rule" id="MF_01020"/>
    </source>
</evidence>
<dbReference type="EMBL" id="SNZR01000011">
    <property type="protein sequence ID" value="TDR94021.1"/>
    <property type="molecule type" value="Genomic_DNA"/>
</dbReference>
<dbReference type="CDD" id="cd11534">
    <property type="entry name" value="NTP-PPase_HisIE_like"/>
    <property type="match status" value="1"/>
</dbReference>
<keyword evidence="9" id="KW-0963">Cytoplasm</keyword>
<dbReference type="InterPro" id="IPR008179">
    <property type="entry name" value="HisE"/>
</dbReference>
<keyword evidence="8 9" id="KW-0368">Histidine biosynthesis</keyword>
<evidence type="ECO:0000256" key="5">
    <source>
        <dbReference type="ARBA" id="ARBA00022741"/>
    </source>
</evidence>
<evidence type="ECO:0000256" key="2">
    <source>
        <dbReference type="ARBA" id="ARBA00005204"/>
    </source>
</evidence>
<dbReference type="GO" id="GO:0005737">
    <property type="term" value="C:cytoplasm"/>
    <property type="evidence" value="ECO:0007669"/>
    <property type="project" value="UniProtKB-SubCell"/>
</dbReference>
<organism evidence="10 11">
    <name type="scientific">Enterovirga rhinocerotis</name>
    <dbReference type="NCBI Taxonomy" id="1339210"/>
    <lineage>
        <taxon>Bacteria</taxon>
        <taxon>Pseudomonadati</taxon>
        <taxon>Pseudomonadota</taxon>
        <taxon>Alphaproteobacteria</taxon>
        <taxon>Hyphomicrobiales</taxon>
        <taxon>Methylobacteriaceae</taxon>
        <taxon>Enterovirga</taxon>
    </lineage>
</organism>
<dbReference type="UniPathway" id="UPA00031">
    <property type="reaction ID" value="UER00007"/>
</dbReference>
<dbReference type="SUPFAM" id="SSF101386">
    <property type="entry name" value="all-alpha NTP pyrophosphatases"/>
    <property type="match status" value="1"/>
</dbReference>
<gene>
    <name evidence="9" type="primary">hisE</name>
    <name evidence="10" type="ORF">EV668_1291</name>
</gene>
<sequence length="111" mass="12503">MAEAVDRLYAAILDARTRDPQTSKTAKLLREGMTKIAKKVVEEAVEVSLDAVQGDRQRVIEESADLVYNVAVLWAETGVTPTDVWNEIARRERTYGIAEKLPKDTSRKDDR</sequence>
<dbReference type="PANTHER" id="PTHR42945">
    <property type="entry name" value="HISTIDINE BIOSYNTHESIS BIFUNCTIONAL PROTEIN"/>
    <property type="match status" value="1"/>
</dbReference>
<name>A0A4R7C6Y2_9HYPH</name>
<dbReference type="GO" id="GO:0004636">
    <property type="term" value="F:phosphoribosyl-ATP diphosphatase activity"/>
    <property type="evidence" value="ECO:0007669"/>
    <property type="project" value="UniProtKB-UniRule"/>
</dbReference>
<evidence type="ECO:0000313" key="10">
    <source>
        <dbReference type="EMBL" id="TDR94021.1"/>
    </source>
</evidence>
<keyword evidence="6 9" id="KW-0378">Hydrolase</keyword>
<comment type="caution">
    <text evidence="10">The sequence shown here is derived from an EMBL/GenBank/DDBJ whole genome shotgun (WGS) entry which is preliminary data.</text>
</comment>
<proteinExistence type="inferred from homology"/>
<dbReference type="PANTHER" id="PTHR42945:SF1">
    <property type="entry name" value="HISTIDINE BIOSYNTHESIS BIFUNCTIONAL PROTEIN HIS7"/>
    <property type="match status" value="1"/>
</dbReference>
<evidence type="ECO:0000256" key="7">
    <source>
        <dbReference type="ARBA" id="ARBA00022840"/>
    </source>
</evidence>
<evidence type="ECO:0000313" key="11">
    <source>
        <dbReference type="Proteomes" id="UP000295122"/>
    </source>
</evidence>
<evidence type="ECO:0000256" key="1">
    <source>
        <dbReference type="ARBA" id="ARBA00001460"/>
    </source>
</evidence>
<protein>
    <recommendedName>
        <fullName evidence="9">Phosphoribosyl-ATP pyrophosphatase</fullName>
        <shortName evidence="9">PRA-PH</shortName>
        <ecNumber evidence="9">3.6.1.31</ecNumber>
    </recommendedName>
</protein>
<dbReference type="GO" id="GO:0005524">
    <property type="term" value="F:ATP binding"/>
    <property type="evidence" value="ECO:0007669"/>
    <property type="project" value="UniProtKB-KW"/>
</dbReference>
<evidence type="ECO:0000256" key="6">
    <source>
        <dbReference type="ARBA" id="ARBA00022801"/>
    </source>
</evidence>
<dbReference type="Proteomes" id="UP000295122">
    <property type="component" value="Unassembled WGS sequence"/>
</dbReference>
<keyword evidence="7 9" id="KW-0067">ATP-binding</keyword>
<dbReference type="RefSeq" id="WP_166652362.1">
    <property type="nucleotide sequence ID" value="NZ_SNZR01000011.1"/>
</dbReference>
<dbReference type="InterPro" id="IPR021130">
    <property type="entry name" value="PRib-ATP_PPHydrolase-like"/>
</dbReference>
<dbReference type="HAMAP" id="MF_01020">
    <property type="entry name" value="HisE"/>
    <property type="match status" value="1"/>
</dbReference>
<dbReference type="NCBIfam" id="TIGR03188">
    <property type="entry name" value="histidine_hisI"/>
    <property type="match status" value="1"/>
</dbReference>
<keyword evidence="5 9" id="KW-0547">Nucleotide-binding</keyword>
<dbReference type="EC" id="3.6.1.31" evidence="9"/>
<dbReference type="Gene3D" id="1.10.287.1080">
    <property type="entry name" value="MazG-like"/>
    <property type="match status" value="1"/>
</dbReference>
<comment type="catalytic activity">
    <reaction evidence="1 9">
        <text>1-(5-phospho-beta-D-ribosyl)-ATP + H2O = 1-(5-phospho-beta-D-ribosyl)-5'-AMP + diphosphate + H(+)</text>
        <dbReference type="Rhea" id="RHEA:22828"/>
        <dbReference type="ChEBI" id="CHEBI:15377"/>
        <dbReference type="ChEBI" id="CHEBI:15378"/>
        <dbReference type="ChEBI" id="CHEBI:33019"/>
        <dbReference type="ChEBI" id="CHEBI:59457"/>
        <dbReference type="ChEBI" id="CHEBI:73183"/>
        <dbReference type="EC" id="3.6.1.31"/>
    </reaction>
</comment>
<keyword evidence="4 9" id="KW-0028">Amino-acid biosynthesis</keyword>
<dbReference type="GO" id="GO:0000105">
    <property type="term" value="P:L-histidine biosynthetic process"/>
    <property type="evidence" value="ECO:0007669"/>
    <property type="project" value="UniProtKB-UniRule"/>
</dbReference>
<dbReference type="Pfam" id="PF01503">
    <property type="entry name" value="PRA-PH"/>
    <property type="match status" value="1"/>
</dbReference>
<evidence type="ECO:0000256" key="3">
    <source>
        <dbReference type="ARBA" id="ARBA00009392"/>
    </source>
</evidence>
<comment type="similarity">
    <text evidence="3 9">Belongs to the PRA-PH family.</text>
</comment>
<comment type="pathway">
    <text evidence="2 9">Amino-acid biosynthesis; L-histidine biosynthesis; L-histidine from 5-phospho-alpha-D-ribose 1-diphosphate: step 2/9.</text>
</comment>
<dbReference type="AlphaFoldDB" id="A0A4R7C6Y2"/>
<evidence type="ECO:0000256" key="4">
    <source>
        <dbReference type="ARBA" id="ARBA00022605"/>
    </source>
</evidence>
<keyword evidence="11" id="KW-1185">Reference proteome</keyword>
<comment type="subcellular location">
    <subcellularLocation>
        <location evidence="9">Cytoplasm</location>
    </subcellularLocation>
</comment>